<dbReference type="EMBL" id="SWOV01000007">
    <property type="protein sequence ID" value="NFF87136.1"/>
    <property type="molecule type" value="Genomic_DNA"/>
</dbReference>
<comment type="caution">
    <text evidence="4">The sequence shown here is derived from an EMBL/GenBank/DDBJ whole genome shotgun (WGS) entry which is preliminary data.</text>
</comment>
<dbReference type="GO" id="GO:0003677">
    <property type="term" value="F:DNA binding"/>
    <property type="evidence" value="ECO:0007669"/>
    <property type="project" value="UniProtKB-KW"/>
</dbReference>
<keyword evidence="1" id="KW-0238">DNA-binding</keyword>
<dbReference type="PROSITE" id="PS50937">
    <property type="entry name" value="HTH_MERR_2"/>
    <property type="match status" value="1"/>
</dbReference>
<evidence type="ECO:0000313" key="6">
    <source>
        <dbReference type="Proteomes" id="UP000472355"/>
    </source>
</evidence>
<dbReference type="InterPro" id="IPR047057">
    <property type="entry name" value="MerR_fam"/>
</dbReference>
<feature type="domain" description="HTH merR-type" evidence="2">
    <location>
        <begin position="1"/>
        <end position="71"/>
    </location>
</feature>
<proteinExistence type="predicted"/>
<name>A0A0C2SK70_CLOBO</name>
<dbReference type="AlphaFoldDB" id="A0A0C2SK70"/>
<evidence type="ECO:0000313" key="7">
    <source>
        <dbReference type="Proteomes" id="UP000473681"/>
    </source>
</evidence>
<evidence type="ECO:0000256" key="1">
    <source>
        <dbReference type="ARBA" id="ARBA00023125"/>
    </source>
</evidence>
<dbReference type="GO" id="GO:0003700">
    <property type="term" value="F:DNA-binding transcription factor activity"/>
    <property type="evidence" value="ECO:0007669"/>
    <property type="project" value="InterPro"/>
</dbReference>
<evidence type="ECO:0000313" key="3">
    <source>
        <dbReference type="EMBL" id="NFA42307.1"/>
    </source>
</evidence>
<evidence type="ECO:0000313" key="8">
    <source>
        <dbReference type="Proteomes" id="UP000476820"/>
    </source>
</evidence>
<dbReference type="InterPro" id="IPR009061">
    <property type="entry name" value="DNA-bd_dom_put_sf"/>
</dbReference>
<dbReference type="Gene3D" id="1.10.1660.10">
    <property type="match status" value="1"/>
</dbReference>
<dbReference type="Proteomes" id="UP000473681">
    <property type="component" value="Unassembled WGS sequence"/>
</dbReference>
<dbReference type="SUPFAM" id="SSF46955">
    <property type="entry name" value="Putative DNA-binding domain"/>
    <property type="match status" value="1"/>
</dbReference>
<dbReference type="PANTHER" id="PTHR30204">
    <property type="entry name" value="REDOX-CYCLING DRUG-SENSING TRANSCRIPTIONAL ACTIVATOR SOXR"/>
    <property type="match status" value="1"/>
</dbReference>
<dbReference type="OrthoDB" id="9811174at2"/>
<protein>
    <submittedName>
        <fullName evidence="4">MerR family transcriptional regulator</fullName>
    </submittedName>
</protein>
<dbReference type="SMART" id="SM00422">
    <property type="entry name" value="HTH_MERR"/>
    <property type="match status" value="1"/>
</dbReference>
<dbReference type="Proteomes" id="UP000472355">
    <property type="component" value="Unassembled WGS sequence"/>
</dbReference>
<organism evidence="4 8">
    <name type="scientific">Clostridium botulinum</name>
    <dbReference type="NCBI Taxonomy" id="1491"/>
    <lineage>
        <taxon>Bacteria</taxon>
        <taxon>Bacillati</taxon>
        <taxon>Bacillota</taxon>
        <taxon>Clostridia</taxon>
        <taxon>Eubacteriales</taxon>
        <taxon>Clostridiaceae</taxon>
        <taxon>Clostridium</taxon>
    </lineage>
</organism>
<dbReference type="RefSeq" id="WP_012450732.1">
    <property type="nucleotide sequence ID" value="NZ_CP010520.1"/>
</dbReference>
<dbReference type="Pfam" id="PF13411">
    <property type="entry name" value="MerR_1"/>
    <property type="match status" value="1"/>
</dbReference>
<evidence type="ECO:0000313" key="4">
    <source>
        <dbReference type="EMBL" id="NFF87136.1"/>
    </source>
</evidence>
<evidence type="ECO:0000259" key="2">
    <source>
        <dbReference type="PROSITE" id="PS50937"/>
    </source>
</evidence>
<dbReference type="PANTHER" id="PTHR30204:SF82">
    <property type="entry name" value="TRANSCRIPTIONAL REGULATOR, MERR FAMILY"/>
    <property type="match status" value="1"/>
</dbReference>
<dbReference type="Proteomes" id="UP000476820">
    <property type="component" value="Unassembled WGS sequence"/>
</dbReference>
<dbReference type="CDD" id="cd01109">
    <property type="entry name" value="HTH_YyaN"/>
    <property type="match status" value="1"/>
</dbReference>
<dbReference type="EMBL" id="SWVK01000017">
    <property type="protein sequence ID" value="NFN35895.1"/>
    <property type="molecule type" value="Genomic_DNA"/>
</dbReference>
<sequence>MPYTIKEVAEKYNLSVHTLRYYEKEGLLPFIERNKQSHRIFNDKDLEWLNIICCLKNTNMPIAKIKEYVDLCIEGPETICKREEILLKHKKYIESEIDNFNSYLRVVDDKINHYIKKQKSIICK</sequence>
<gene>
    <name evidence="3" type="ORF">EXM65_06865</name>
    <name evidence="4" type="ORF">FC774_04400</name>
    <name evidence="5" type="ORF">FDB51_12335</name>
</gene>
<dbReference type="InterPro" id="IPR000551">
    <property type="entry name" value="MerR-type_HTH_dom"/>
</dbReference>
<reference evidence="3 6" key="1">
    <citation type="submission" date="2019-02" db="EMBL/GenBank/DDBJ databases">
        <title>Genome sequencing of Clostridium botulinum clinical isolates.</title>
        <authorList>
            <person name="Brunt J."/>
            <person name="Van Vliet A.H.M."/>
            <person name="Stringer S.C."/>
            <person name="Grant K.A."/>
            <person name="Carter A.C."/>
            <person name="Peck M.W."/>
        </authorList>
    </citation>
    <scope>NUCLEOTIDE SEQUENCE [LARGE SCALE GENOMIC DNA]</scope>
    <source>
        <strain evidence="3 6">H113700579</strain>
    </source>
</reference>
<evidence type="ECO:0000313" key="5">
    <source>
        <dbReference type="EMBL" id="NFN35895.1"/>
    </source>
</evidence>
<dbReference type="EMBL" id="SGKU01000014">
    <property type="protein sequence ID" value="NFA42307.1"/>
    <property type="molecule type" value="Genomic_DNA"/>
</dbReference>
<reference evidence="7 8" key="2">
    <citation type="submission" date="2019-04" db="EMBL/GenBank/DDBJ databases">
        <title>Genome sequencing of Clostridium botulinum Groups I-IV and Clostridium butyricum.</title>
        <authorList>
            <person name="Brunt J."/>
            <person name="Van Vliet A.H.M."/>
            <person name="Stringer S.C."/>
            <person name="Carter A.T."/>
            <person name="Peck M.W."/>
        </authorList>
    </citation>
    <scope>NUCLEOTIDE SEQUENCE [LARGE SCALE GENOMIC DNA]</scope>
    <source>
        <strain evidence="4 8">1605</strain>
        <strain evidence="5 7">CB-K-33E</strain>
    </source>
</reference>
<accession>A0A0C2SK70</accession>